<dbReference type="AlphaFoldDB" id="A0A7S3VEN8"/>
<accession>A0A7S3VEN8</accession>
<name>A0A7S3VEN8_9STRA</name>
<evidence type="ECO:0000313" key="1">
    <source>
        <dbReference type="EMBL" id="CAE0475680.1"/>
    </source>
</evidence>
<protein>
    <submittedName>
        <fullName evidence="1">Uncharacterized protein</fullName>
    </submittedName>
</protein>
<sequence>MLPLPWNQSIVPAKTIKKESISPALSTVSFTRYQHFHPPAFHCNVHKLPVVDVTPSHHSNELGKWILWTTRSWIGSDPLPTPHGMGGHCSVCIHSVDSKGINSKAKAKAKAEELVYL</sequence>
<organism evidence="1">
    <name type="scientific">Chaetoceros debilis</name>
    <dbReference type="NCBI Taxonomy" id="122233"/>
    <lineage>
        <taxon>Eukaryota</taxon>
        <taxon>Sar</taxon>
        <taxon>Stramenopiles</taxon>
        <taxon>Ochrophyta</taxon>
        <taxon>Bacillariophyta</taxon>
        <taxon>Coscinodiscophyceae</taxon>
        <taxon>Chaetocerotophycidae</taxon>
        <taxon>Chaetocerotales</taxon>
        <taxon>Chaetocerotaceae</taxon>
        <taxon>Chaetoceros</taxon>
    </lineage>
</organism>
<proteinExistence type="predicted"/>
<dbReference type="EMBL" id="HBIO01026767">
    <property type="protein sequence ID" value="CAE0475680.1"/>
    <property type="molecule type" value="Transcribed_RNA"/>
</dbReference>
<reference evidence="1" key="1">
    <citation type="submission" date="2021-01" db="EMBL/GenBank/DDBJ databases">
        <authorList>
            <person name="Corre E."/>
            <person name="Pelletier E."/>
            <person name="Niang G."/>
            <person name="Scheremetjew M."/>
            <person name="Finn R."/>
            <person name="Kale V."/>
            <person name="Holt S."/>
            <person name="Cochrane G."/>
            <person name="Meng A."/>
            <person name="Brown T."/>
            <person name="Cohen L."/>
        </authorList>
    </citation>
    <scope>NUCLEOTIDE SEQUENCE</scope>
    <source>
        <strain evidence="1">MM31A-1</strain>
    </source>
</reference>
<gene>
    <name evidence="1" type="ORF">CDEB00056_LOCUS20533</name>
</gene>